<dbReference type="AlphaFoldDB" id="A0A1M8A594"/>
<dbReference type="OMA" id="GQCAFEI"/>
<keyword evidence="7" id="KW-1185">Reference proteome</keyword>
<dbReference type="VEuPathDB" id="FungiDB:MSYG_1992"/>
<feature type="domain" description="Importin N-terminal" evidence="5">
    <location>
        <begin position="29"/>
        <end position="107"/>
    </location>
</feature>
<dbReference type="InterPro" id="IPR011989">
    <property type="entry name" value="ARM-like"/>
</dbReference>
<protein>
    <submittedName>
        <fullName evidence="6">Similar to S.cerevisiae protein KAP120 (Karyopherin responsible for the nuclear import of Rpf1p)</fullName>
    </submittedName>
</protein>
<evidence type="ECO:0000256" key="1">
    <source>
        <dbReference type="ARBA" id="ARBA00004123"/>
    </source>
</evidence>
<dbReference type="EMBL" id="LT671823">
    <property type="protein sequence ID" value="SHO77650.1"/>
    <property type="molecule type" value="Genomic_DNA"/>
</dbReference>
<dbReference type="STRING" id="1230383.A0A1M8A594"/>
<name>A0A1M8A594_MALS4</name>
<dbReference type="Gene3D" id="1.25.10.10">
    <property type="entry name" value="Leucine-rich Repeat Variant"/>
    <property type="match status" value="1"/>
</dbReference>
<gene>
    <name evidence="6" type="ORF">MSYG_1992</name>
</gene>
<dbReference type="GO" id="GO:0005635">
    <property type="term" value="C:nuclear envelope"/>
    <property type="evidence" value="ECO:0007669"/>
    <property type="project" value="TreeGrafter"/>
</dbReference>
<proteinExistence type="inferred from homology"/>
<dbReference type="SMART" id="SM00913">
    <property type="entry name" value="IBN_N"/>
    <property type="match status" value="1"/>
</dbReference>
<evidence type="ECO:0000313" key="6">
    <source>
        <dbReference type="EMBL" id="SHO77650.1"/>
    </source>
</evidence>
<dbReference type="GO" id="GO:0031267">
    <property type="term" value="F:small GTPase binding"/>
    <property type="evidence" value="ECO:0007669"/>
    <property type="project" value="InterPro"/>
</dbReference>
<dbReference type="GO" id="GO:0005829">
    <property type="term" value="C:cytosol"/>
    <property type="evidence" value="ECO:0007669"/>
    <property type="project" value="TreeGrafter"/>
</dbReference>
<organism evidence="6 7">
    <name type="scientific">Malassezia sympodialis (strain ATCC 42132)</name>
    <name type="common">Atopic eczema-associated yeast</name>
    <dbReference type="NCBI Taxonomy" id="1230383"/>
    <lineage>
        <taxon>Eukaryota</taxon>
        <taxon>Fungi</taxon>
        <taxon>Dikarya</taxon>
        <taxon>Basidiomycota</taxon>
        <taxon>Ustilaginomycotina</taxon>
        <taxon>Malasseziomycetes</taxon>
        <taxon>Malasseziales</taxon>
        <taxon>Malasseziaceae</taxon>
        <taxon>Malassezia</taxon>
    </lineage>
</organism>
<keyword evidence="4" id="KW-0539">Nucleus</keyword>
<dbReference type="InterPro" id="IPR001494">
    <property type="entry name" value="Importin-beta_N"/>
</dbReference>
<evidence type="ECO:0000256" key="3">
    <source>
        <dbReference type="ARBA" id="ARBA00022448"/>
    </source>
</evidence>
<evidence type="ECO:0000259" key="5">
    <source>
        <dbReference type="PROSITE" id="PS50166"/>
    </source>
</evidence>
<comment type="similarity">
    <text evidence="2">Belongs to the importin beta family.</text>
</comment>
<dbReference type="InterPro" id="IPR016024">
    <property type="entry name" value="ARM-type_fold"/>
</dbReference>
<comment type="subcellular location">
    <subcellularLocation>
        <location evidence="1">Nucleus</location>
    </subcellularLocation>
</comment>
<sequence length="1062" mass="116309">MSAAFSAHALRDALTAATFASDAQTLQSVDAQLDAWETDSSYWEELLRMALDPNEAPGTTLRQLAMIRFKNGITKYWRSRIVNRVSVTISNASKERIRANLLRVLHEPDRAVAVQAAVAIGKLARTDYPSEWPDLVPTLQAAIESSGAAIHDAAEAGTFAHSAPPTRVLLIAADVLRQCLKEFETVRVLSGKMRMAELARTLLPALQPVLERLFEDTFAAADAQVWAAQPGTVERVRASHLLLKVLHRLAMADNGIIASKVSEVARPNLAFTFFACTPPQLACVLQRRTQLLGHDAMLDTALTKHMMAYAKLHLALVTQLHSRVATWPAWVDVVEWYWNTLRSAAQSNSVALSRDDDDVTIMYPYRWIVLSLLLLRTSLSHWKRERPAKSCFSGAEGAVVELQVTDTLLSTYLRLTPSDLERWQDAPETFAVEEAQGDAFLDIRPAAEQLLITLSDYSTRPDARQAPSVAEHVWAQFEASAQWPTTLDGAIARDALYTALGLCRDRLDSELNEEAHSTNERMAHAIRDRFLPEAAMEGLGAPWLIVRRRIAWILWEWSEYVWVPVRPTAYAVLVQLLTHVPGRTDVAVQLAAARTLSALTDALEFDADVFSAYLGDAMAALMHLLAHDLQEMDSIRTVASTLAVVIERVGARIKPYAGAVAEMLPGLWSIEDPSARAKPSLLECLCKLVEACAPRLQDEPLLTHLHALVAYMVRASLEPELSPLVGYDALLLWARTLQASPQLTPPLVPLLELAAPHVTQPDFGPLLCRVWEESVVLAPTDTLQMYAPAMYAALASVLSVPDSPMLLGPVHALDAHVRVLDAASLGTLAEILHATGLGTALFSALLREESFPMGCHVATAVARLAVYLPQPYFHELVRASRQSSDLAWPALLEKLVNYEQSMALMRPRKLLALAMASILQGAAEQDTDVLTCVPSILGAWTELLGEVVEDAHGHAEVYEREESPDRPLEAGDEEDLLLGDDLGGALQDDSPAAARSAALRARDVVQMVPLRPCLANTLNVVLSKHPVGTPPGDVLHQALSSMDPLVLDVLQRDLNQPAASST</sequence>
<accession>A0A1M8A594</accession>
<dbReference type="GO" id="GO:0006606">
    <property type="term" value="P:protein import into nucleus"/>
    <property type="evidence" value="ECO:0007669"/>
    <property type="project" value="TreeGrafter"/>
</dbReference>
<dbReference type="OrthoDB" id="361693at2759"/>
<reference evidence="7" key="1">
    <citation type="journal article" date="2017" name="Nucleic Acids Res.">
        <title>Proteogenomics produces comprehensive and highly accurate protein-coding gene annotation in a complete genome assembly of Malassezia sympodialis.</title>
        <authorList>
            <person name="Zhu Y."/>
            <person name="Engstroem P.G."/>
            <person name="Tellgren-Roth C."/>
            <person name="Baudo C.D."/>
            <person name="Kennell J.C."/>
            <person name="Sun S."/>
            <person name="Billmyre R.B."/>
            <person name="Schroeder M.S."/>
            <person name="Andersson A."/>
            <person name="Holm T."/>
            <person name="Sigurgeirsson B."/>
            <person name="Wu G."/>
            <person name="Sankaranarayanan S.R."/>
            <person name="Siddharthan R."/>
            <person name="Sanyal K."/>
            <person name="Lundeberg J."/>
            <person name="Nystedt B."/>
            <person name="Boekhout T."/>
            <person name="Dawson T.L. Jr."/>
            <person name="Heitman J."/>
            <person name="Scheynius A."/>
            <person name="Lehtioe J."/>
        </authorList>
    </citation>
    <scope>NUCLEOTIDE SEQUENCE [LARGE SCALE GENOMIC DNA]</scope>
    <source>
        <strain evidence="7">ATCC 42132</strain>
    </source>
</reference>
<dbReference type="SUPFAM" id="SSF48371">
    <property type="entry name" value="ARM repeat"/>
    <property type="match status" value="1"/>
</dbReference>
<dbReference type="Pfam" id="PF25758">
    <property type="entry name" value="TPR_IPO11"/>
    <property type="match status" value="1"/>
</dbReference>
<dbReference type="PANTHER" id="PTHR10997:SF7">
    <property type="entry name" value="IMPORTIN-11"/>
    <property type="match status" value="1"/>
</dbReference>
<evidence type="ECO:0000256" key="4">
    <source>
        <dbReference type="ARBA" id="ARBA00023242"/>
    </source>
</evidence>
<keyword evidence="3" id="KW-0813">Transport</keyword>
<dbReference type="PROSITE" id="PS50166">
    <property type="entry name" value="IMPORTIN_B_NT"/>
    <property type="match status" value="1"/>
</dbReference>
<dbReference type="Pfam" id="PF03810">
    <property type="entry name" value="IBN_N"/>
    <property type="match status" value="1"/>
</dbReference>
<dbReference type="PANTHER" id="PTHR10997">
    <property type="entry name" value="IMPORTIN-7, 8, 11"/>
    <property type="match status" value="1"/>
</dbReference>
<evidence type="ECO:0000313" key="7">
    <source>
        <dbReference type="Proteomes" id="UP000186303"/>
    </source>
</evidence>
<dbReference type="Proteomes" id="UP000186303">
    <property type="component" value="Chromosome 3"/>
</dbReference>
<evidence type="ECO:0000256" key="2">
    <source>
        <dbReference type="ARBA" id="ARBA00007991"/>
    </source>
</evidence>
<dbReference type="InterPro" id="IPR058669">
    <property type="entry name" value="TPR_IPO7/11-like"/>
</dbReference>